<evidence type="ECO:0000256" key="2">
    <source>
        <dbReference type="ARBA" id="ARBA00001946"/>
    </source>
</evidence>
<dbReference type="Pfam" id="PF14716">
    <property type="entry name" value="HHH_8"/>
    <property type="match status" value="1"/>
</dbReference>
<evidence type="ECO:0000256" key="15">
    <source>
        <dbReference type="ARBA" id="ARBA00023242"/>
    </source>
</evidence>
<evidence type="ECO:0000256" key="18">
    <source>
        <dbReference type="PIRSR" id="PIRSR000817-1"/>
    </source>
</evidence>
<dbReference type="Gene3D" id="3.40.50.10190">
    <property type="entry name" value="BRCT domain"/>
    <property type="match status" value="1"/>
</dbReference>
<keyword evidence="10" id="KW-0227">DNA damage</keyword>
<dbReference type="SMART" id="SM00483">
    <property type="entry name" value="POLXc"/>
    <property type="match status" value="1"/>
</dbReference>
<keyword evidence="8 17" id="KW-0548">Nucleotidyltransferase</keyword>
<dbReference type="AlphaFoldDB" id="A0A9N9CM60"/>
<dbReference type="Gene3D" id="3.30.210.10">
    <property type="entry name" value="DNA polymerase, thumb domain"/>
    <property type="match status" value="1"/>
</dbReference>
<dbReference type="InterPro" id="IPR029398">
    <property type="entry name" value="PolB_thumb"/>
</dbReference>
<evidence type="ECO:0000256" key="19">
    <source>
        <dbReference type="SAM" id="MobiDB-lite"/>
    </source>
</evidence>
<dbReference type="Pfam" id="PF14791">
    <property type="entry name" value="DNA_pol_B_thumb"/>
    <property type="match status" value="1"/>
</dbReference>
<dbReference type="InterPro" id="IPR037160">
    <property type="entry name" value="DNA_Pol_thumb_sf"/>
</dbReference>
<evidence type="ECO:0000256" key="3">
    <source>
        <dbReference type="ARBA" id="ARBA00004123"/>
    </source>
</evidence>
<comment type="subcellular location">
    <subcellularLocation>
        <location evidence="3 17">Nucleus</location>
    </subcellularLocation>
</comment>
<feature type="compositionally biased region" description="Acidic residues" evidence="19">
    <location>
        <begin position="111"/>
        <end position="122"/>
    </location>
</feature>
<dbReference type="InterPro" id="IPR043519">
    <property type="entry name" value="NT_sf"/>
</dbReference>
<dbReference type="GO" id="GO:0016829">
    <property type="term" value="F:lyase activity"/>
    <property type="evidence" value="ECO:0007669"/>
    <property type="project" value="UniProtKB-KW"/>
</dbReference>
<feature type="binding site" evidence="18">
    <location>
        <position position="417"/>
    </location>
    <ligand>
        <name>Mg(2+)</name>
        <dbReference type="ChEBI" id="CHEBI:18420"/>
    </ligand>
</feature>
<feature type="binding site" evidence="18">
    <location>
        <position position="345"/>
    </location>
    <ligand>
        <name>Mg(2+)</name>
        <dbReference type="ChEBI" id="CHEBI:18420"/>
    </ligand>
</feature>
<dbReference type="SUPFAM" id="SSF47802">
    <property type="entry name" value="DNA polymerase beta, N-terminal domain-like"/>
    <property type="match status" value="1"/>
</dbReference>
<dbReference type="Gene3D" id="1.10.150.20">
    <property type="entry name" value="5' to 3' exonuclease, C-terminal subdomain"/>
    <property type="match status" value="1"/>
</dbReference>
<dbReference type="PRINTS" id="PR00870">
    <property type="entry name" value="DNAPOLXBETA"/>
</dbReference>
<dbReference type="OrthoDB" id="205514at2759"/>
<keyword evidence="9 17" id="KW-0479">Metal-binding</keyword>
<keyword evidence="12" id="KW-0239">DNA-directed DNA polymerase</keyword>
<evidence type="ECO:0000256" key="10">
    <source>
        <dbReference type="ARBA" id="ARBA00022763"/>
    </source>
</evidence>
<reference evidence="21" key="1">
    <citation type="submission" date="2021-06" db="EMBL/GenBank/DDBJ databases">
        <authorList>
            <person name="Kallberg Y."/>
            <person name="Tangrot J."/>
            <person name="Rosling A."/>
        </authorList>
    </citation>
    <scope>NUCLEOTIDE SEQUENCE</scope>
    <source>
        <strain evidence="21">IA702</strain>
    </source>
</reference>
<evidence type="ECO:0000256" key="4">
    <source>
        <dbReference type="ARBA" id="ARBA00008323"/>
    </source>
</evidence>
<dbReference type="PANTHER" id="PTHR11276">
    <property type="entry name" value="DNA POLYMERASE TYPE-X FAMILY MEMBER"/>
    <property type="match status" value="1"/>
</dbReference>
<keyword evidence="7 17" id="KW-0808">Transferase</keyword>
<organism evidence="21 22">
    <name type="scientific">Paraglomus occultum</name>
    <dbReference type="NCBI Taxonomy" id="144539"/>
    <lineage>
        <taxon>Eukaryota</taxon>
        <taxon>Fungi</taxon>
        <taxon>Fungi incertae sedis</taxon>
        <taxon>Mucoromycota</taxon>
        <taxon>Glomeromycotina</taxon>
        <taxon>Glomeromycetes</taxon>
        <taxon>Paraglomerales</taxon>
        <taxon>Paraglomeraceae</taxon>
        <taxon>Paraglomus</taxon>
    </lineage>
</organism>
<dbReference type="Gene3D" id="3.30.460.10">
    <property type="entry name" value="Beta Polymerase, domain 2"/>
    <property type="match status" value="1"/>
</dbReference>
<dbReference type="SMART" id="SM00292">
    <property type="entry name" value="BRCT"/>
    <property type="match status" value="1"/>
</dbReference>
<dbReference type="InterPro" id="IPR002008">
    <property type="entry name" value="DNA_pol_X_beta-like"/>
</dbReference>
<dbReference type="GO" id="GO:0046872">
    <property type="term" value="F:metal ion binding"/>
    <property type="evidence" value="ECO:0007669"/>
    <property type="project" value="UniProtKB-UniRule"/>
</dbReference>
<evidence type="ECO:0000256" key="7">
    <source>
        <dbReference type="ARBA" id="ARBA00022679"/>
    </source>
</evidence>
<feature type="binding site" evidence="18">
    <location>
        <position position="347"/>
    </location>
    <ligand>
        <name>Mg(2+)</name>
        <dbReference type="ChEBI" id="CHEBI:18420"/>
    </ligand>
</feature>
<dbReference type="FunFam" id="3.30.210.10:FF:000005">
    <property type="entry name" value="DNA polymerase IV"/>
    <property type="match status" value="1"/>
</dbReference>
<dbReference type="InterPro" id="IPR018944">
    <property type="entry name" value="DNA_pol_lambd_fingers_domain"/>
</dbReference>
<dbReference type="InterPro" id="IPR036420">
    <property type="entry name" value="BRCT_dom_sf"/>
</dbReference>
<dbReference type="PROSITE" id="PS50172">
    <property type="entry name" value="BRCT"/>
    <property type="match status" value="1"/>
</dbReference>
<accession>A0A9N9CM60</accession>
<dbReference type="GO" id="GO:0003677">
    <property type="term" value="F:DNA binding"/>
    <property type="evidence" value="ECO:0007669"/>
    <property type="project" value="UniProtKB-UniRule"/>
</dbReference>
<dbReference type="FunFam" id="1.10.150.20:FF:000010">
    <property type="entry name" value="DNA polymerase lambda"/>
    <property type="match status" value="1"/>
</dbReference>
<evidence type="ECO:0000256" key="16">
    <source>
        <dbReference type="ARBA" id="ARBA00049244"/>
    </source>
</evidence>
<keyword evidence="15 17" id="KW-0539">Nucleus</keyword>
<dbReference type="InterPro" id="IPR001726">
    <property type="entry name" value="TdT/Mu"/>
</dbReference>
<keyword evidence="14" id="KW-0456">Lyase</keyword>
<evidence type="ECO:0000256" key="12">
    <source>
        <dbReference type="ARBA" id="ARBA00022932"/>
    </source>
</evidence>
<keyword evidence="11 17" id="KW-0460">Magnesium</keyword>
<proteinExistence type="inferred from homology"/>
<evidence type="ECO:0000256" key="14">
    <source>
        <dbReference type="ARBA" id="ARBA00023239"/>
    </source>
</evidence>
<dbReference type="Pfam" id="PF10391">
    <property type="entry name" value="DNA_pol_lambd_f"/>
    <property type="match status" value="1"/>
</dbReference>
<comment type="cofactor">
    <cofactor evidence="2 18">
        <name>Mg(2+)</name>
        <dbReference type="ChEBI" id="CHEBI:18420"/>
    </cofactor>
</comment>
<dbReference type="InterPro" id="IPR028207">
    <property type="entry name" value="DNA_pol_B_palm_palm"/>
</dbReference>
<name>A0A9N9CM60_9GLOM</name>
<dbReference type="PANTHER" id="PTHR11276:SF40">
    <property type="entry name" value="BRCT DOMAIN-CONTAINING PROTEIN"/>
    <property type="match status" value="1"/>
</dbReference>
<evidence type="ECO:0000256" key="9">
    <source>
        <dbReference type="ARBA" id="ARBA00022723"/>
    </source>
</evidence>
<dbReference type="Gene3D" id="1.10.150.110">
    <property type="entry name" value="DNA polymerase beta, N-terminal domain-like"/>
    <property type="match status" value="1"/>
</dbReference>
<comment type="catalytic activity">
    <reaction evidence="16">
        <text>DNA(n) + a 2'-deoxyribonucleoside 5'-triphosphate = DNA(n+1) + diphosphate</text>
        <dbReference type="Rhea" id="RHEA:22508"/>
        <dbReference type="Rhea" id="RHEA-COMP:17339"/>
        <dbReference type="Rhea" id="RHEA-COMP:17340"/>
        <dbReference type="ChEBI" id="CHEBI:33019"/>
        <dbReference type="ChEBI" id="CHEBI:61560"/>
        <dbReference type="ChEBI" id="CHEBI:173112"/>
        <dbReference type="EC" id="2.7.7.7"/>
    </reaction>
</comment>
<evidence type="ECO:0000313" key="22">
    <source>
        <dbReference type="Proteomes" id="UP000789572"/>
    </source>
</evidence>
<dbReference type="GO" id="GO:0003887">
    <property type="term" value="F:DNA-directed DNA polymerase activity"/>
    <property type="evidence" value="ECO:0007669"/>
    <property type="project" value="UniProtKB-UniRule"/>
</dbReference>
<evidence type="ECO:0000256" key="11">
    <source>
        <dbReference type="ARBA" id="ARBA00022842"/>
    </source>
</evidence>
<sequence>MFSENQYVFEKINIFLIETKIPHEKIKFLKNTISLKGGRIVANPSTADVILTTLKSPARISRYIGSETRKPVVSVEWVDKCVSKGTRLEFKDYLVMGIEDAMDWTTVKEKEEEEKELSDEDGNSLSSRSPIYTSENESSDDDRDVDLDPRFLNTSYECLRPTPLKSKFNVKLVELLEVIERARELNDQWRNALSYRRAIAVLKSYPRDIISQKEIKKIRGIGSKIGYQVKSYLRTGTIAEAEHIRQDKRLHTLELFASIYGVGPKTALSWYRKGYRTIEDCKNHPNLTKAQQLGLQLVDDLREKMSREDVEEIYTIIKENIKELDPKCIIQPVGGYRRGKDLNGDLDLLISHPDEERVSSLLNDIITRLTEGGYIKHLLYCARSESRTDSKHGIIDHLEKCFVTFLQPSTQIKRQVDMIVATQSQFASAMVGWTGSRQYERSLRRYAKREKKMVFTSHGLFTNTKPRKLISTSTEREIFDILGVPWLEPEMRNC</sequence>
<dbReference type="InterPro" id="IPR010996">
    <property type="entry name" value="HHH_MUS81"/>
</dbReference>
<evidence type="ECO:0000256" key="13">
    <source>
        <dbReference type="ARBA" id="ARBA00023204"/>
    </source>
</evidence>
<dbReference type="SUPFAM" id="SSF52113">
    <property type="entry name" value="BRCT domain"/>
    <property type="match status" value="1"/>
</dbReference>
<dbReference type="InterPro" id="IPR027421">
    <property type="entry name" value="DNA_pol_lamdba_lyase_dom_sf"/>
</dbReference>
<dbReference type="Proteomes" id="UP000789572">
    <property type="component" value="Unassembled WGS sequence"/>
</dbReference>
<keyword evidence="13" id="KW-0234">DNA repair</keyword>
<dbReference type="InterPro" id="IPR001357">
    <property type="entry name" value="BRCT_dom"/>
</dbReference>
<evidence type="ECO:0000259" key="20">
    <source>
        <dbReference type="PROSITE" id="PS50172"/>
    </source>
</evidence>
<dbReference type="PRINTS" id="PR00869">
    <property type="entry name" value="DNAPOLX"/>
</dbReference>
<feature type="region of interest" description="Disordered" evidence="19">
    <location>
        <begin position="109"/>
        <end position="146"/>
    </location>
</feature>
<comment type="similarity">
    <text evidence="4 17">Belongs to the DNA polymerase type-X family.</text>
</comment>
<keyword evidence="22" id="KW-1185">Reference proteome</keyword>
<comment type="cofactor">
    <cofactor evidence="1">
        <name>Mn(2+)</name>
        <dbReference type="ChEBI" id="CHEBI:29035"/>
    </cofactor>
</comment>
<dbReference type="SUPFAM" id="SSF81301">
    <property type="entry name" value="Nucleotidyltransferase"/>
    <property type="match status" value="1"/>
</dbReference>
<dbReference type="SUPFAM" id="SSF81585">
    <property type="entry name" value="PsbU/PolX domain-like"/>
    <property type="match status" value="1"/>
</dbReference>
<dbReference type="PIRSF" id="PIRSF000817">
    <property type="entry name" value="DNA_NT"/>
    <property type="match status" value="1"/>
</dbReference>
<dbReference type="GO" id="GO:0006303">
    <property type="term" value="P:double-strand break repair via nonhomologous end joining"/>
    <property type="evidence" value="ECO:0007669"/>
    <property type="project" value="TreeGrafter"/>
</dbReference>
<dbReference type="CDD" id="cd00141">
    <property type="entry name" value="NT_POLXc"/>
    <property type="match status" value="1"/>
</dbReference>
<dbReference type="Pfam" id="PF14792">
    <property type="entry name" value="DNA_pol_B_palm"/>
    <property type="match status" value="1"/>
</dbReference>
<dbReference type="InterPro" id="IPR002054">
    <property type="entry name" value="DNA-dir_DNA_pol_X"/>
</dbReference>
<dbReference type="EC" id="2.7.7.7" evidence="5"/>
<protein>
    <recommendedName>
        <fullName evidence="6">DNA polymerase lambda</fullName>
        <ecNumber evidence="5">2.7.7.7</ecNumber>
    </recommendedName>
</protein>
<comment type="caution">
    <text evidence="21">The sequence shown here is derived from an EMBL/GenBank/DDBJ whole genome shotgun (WGS) entry which is preliminary data.</text>
</comment>
<gene>
    <name evidence="21" type="ORF">POCULU_LOCUS7657</name>
</gene>
<evidence type="ECO:0000256" key="5">
    <source>
        <dbReference type="ARBA" id="ARBA00012417"/>
    </source>
</evidence>
<dbReference type="GO" id="GO:0005634">
    <property type="term" value="C:nucleus"/>
    <property type="evidence" value="ECO:0007669"/>
    <property type="project" value="UniProtKB-SubCell"/>
</dbReference>
<evidence type="ECO:0000256" key="1">
    <source>
        <dbReference type="ARBA" id="ARBA00001936"/>
    </source>
</evidence>
<feature type="compositionally biased region" description="Polar residues" evidence="19">
    <location>
        <begin position="123"/>
        <end position="136"/>
    </location>
</feature>
<feature type="domain" description="BRCT" evidence="20">
    <location>
        <begin position="4"/>
        <end position="95"/>
    </location>
</feature>
<evidence type="ECO:0000256" key="6">
    <source>
        <dbReference type="ARBA" id="ARBA00016513"/>
    </source>
</evidence>
<evidence type="ECO:0000256" key="8">
    <source>
        <dbReference type="ARBA" id="ARBA00022695"/>
    </source>
</evidence>
<evidence type="ECO:0000313" key="21">
    <source>
        <dbReference type="EMBL" id="CAG8604835.1"/>
    </source>
</evidence>
<dbReference type="InterPro" id="IPR022312">
    <property type="entry name" value="DNA_pol_X"/>
</dbReference>
<dbReference type="Pfam" id="PF16589">
    <property type="entry name" value="BRCT_2"/>
    <property type="match status" value="1"/>
</dbReference>
<dbReference type="EMBL" id="CAJVPJ010001823">
    <property type="protein sequence ID" value="CAG8604835.1"/>
    <property type="molecule type" value="Genomic_DNA"/>
</dbReference>
<evidence type="ECO:0000256" key="17">
    <source>
        <dbReference type="PIRNR" id="PIRNR000817"/>
    </source>
</evidence>